<dbReference type="EMBL" id="KZ613526">
    <property type="protein sequence ID" value="PMD13907.1"/>
    <property type="molecule type" value="Genomic_DNA"/>
</dbReference>
<evidence type="ECO:0000256" key="2">
    <source>
        <dbReference type="SAM" id="MobiDB-lite"/>
    </source>
</evidence>
<evidence type="ECO:0000313" key="4">
    <source>
        <dbReference type="Proteomes" id="UP000235672"/>
    </source>
</evidence>
<dbReference type="Proteomes" id="UP000235672">
    <property type="component" value="Unassembled WGS sequence"/>
</dbReference>
<sequence>MASTFQQPRASSRPPSFDGHREHFTPQLKSKAGTKRLFSNRESKLNIETEDYSENAEREVSDEVLHSGKRQRSSGWPLPETTPSNKGRGPSRSPLATRKVPNSPSSIRRPVSQARSSKFVEGSMNDRTSQKPPATYIGTDEELRSQFDYDEQEDVRGRKLARPGKYTTRGNSSVADRSESSRHSSIFRFGKSLASTFNPSNWKIWSKQQSPVEDEENAHLQALRERQQKAEKMYKELKEAGHFRGRSVGPRDRQPGPDPAVLHSKHDSGIEIAGHDAAGRRLSRDMSTEDKRKGRVFIEPPRIFRDGSPASNAGSLATSVASTPKQGFHFKKPSLSSIKKALINENLKDGNQHQRPIHRIPSRREMVKQQKLVKKVSDLEGKLQAARRQLAEVLNEPLPEQPSKSGRSRFVPGALASLPSERLLSEYVESDPGFSDNESHQVGMAVTVDDMKDNALGDEDASHKVAVTPSWLEKPLVQPELLPQDRVLPTVEHEESIEENASNVGGMLMETATTISEPSTKAYDPKDGDYVEDESEHETTPKPAKVKPATEKIPAPTKKTTSKKRKSTFERLADDGGLYKPSRDTDSDPESVVKKPTPSKKNTGARPRKLQKTAQESEGEPNPKVSTLEMDSRITTDLGGFTSNNSSAKAPVSAASVPSRSNSLKGGKKLISPPPPGQKDKIPQNAKQTFSPPPSSSFTGLDYTKPSVARQTAQHAGEHVGNDIAYSADPTTDDSVPPMPALPKEIRLHSGEVLKTTTAAFASQSNTSKSSKTAGPTKLTKPRPAPKESKGKKQVVDEEADDDFHWDRDTF</sequence>
<evidence type="ECO:0008006" key="5">
    <source>
        <dbReference type="Google" id="ProtNLM"/>
    </source>
</evidence>
<dbReference type="AlphaFoldDB" id="A0A2J6PIR0"/>
<dbReference type="OrthoDB" id="5226996at2759"/>
<evidence type="ECO:0000313" key="3">
    <source>
        <dbReference type="EMBL" id="PMD13907.1"/>
    </source>
</evidence>
<gene>
    <name evidence="3" type="ORF">NA56DRAFT_711538</name>
</gene>
<feature type="region of interest" description="Disordered" evidence="2">
    <location>
        <begin position="493"/>
        <end position="743"/>
    </location>
</feature>
<feature type="compositionally biased region" description="Basic and acidic residues" evidence="2">
    <location>
        <begin position="785"/>
        <end position="796"/>
    </location>
</feature>
<name>A0A2J6PIR0_9HELO</name>
<keyword evidence="1" id="KW-0175">Coiled coil</keyword>
<feature type="region of interest" description="Disordered" evidence="2">
    <location>
        <begin position="757"/>
        <end position="811"/>
    </location>
</feature>
<feature type="compositionally biased region" description="Basic and acidic residues" evidence="2">
    <location>
        <begin position="264"/>
        <end position="292"/>
    </location>
</feature>
<feature type="compositionally biased region" description="Low complexity" evidence="2">
    <location>
        <begin position="643"/>
        <end position="663"/>
    </location>
</feature>
<feature type="coiled-coil region" evidence="1">
    <location>
        <begin position="213"/>
        <end position="240"/>
    </location>
</feature>
<reference evidence="3 4" key="1">
    <citation type="submission" date="2016-05" db="EMBL/GenBank/DDBJ databases">
        <title>A degradative enzymes factory behind the ericoid mycorrhizal symbiosis.</title>
        <authorList>
            <consortium name="DOE Joint Genome Institute"/>
            <person name="Martino E."/>
            <person name="Morin E."/>
            <person name="Grelet G."/>
            <person name="Kuo A."/>
            <person name="Kohler A."/>
            <person name="Daghino S."/>
            <person name="Barry K."/>
            <person name="Choi C."/>
            <person name="Cichocki N."/>
            <person name="Clum A."/>
            <person name="Copeland A."/>
            <person name="Hainaut M."/>
            <person name="Haridas S."/>
            <person name="Labutti K."/>
            <person name="Lindquist E."/>
            <person name="Lipzen A."/>
            <person name="Khouja H.-R."/>
            <person name="Murat C."/>
            <person name="Ohm R."/>
            <person name="Olson A."/>
            <person name="Spatafora J."/>
            <person name="Veneault-Fourrey C."/>
            <person name="Henrissat B."/>
            <person name="Grigoriev I."/>
            <person name="Martin F."/>
            <person name="Perotto S."/>
        </authorList>
    </citation>
    <scope>NUCLEOTIDE SEQUENCE [LARGE SCALE GENOMIC DNA]</scope>
    <source>
        <strain evidence="3 4">UAMH 7357</strain>
    </source>
</reference>
<feature type="compositionally biased region" description="Polar residues" evidence="2">
    <location>
        <begin position="757"/>
        <end position="774"/>
    </location>
</feature>
<feature type="compositionally biased region" description="Basic and acidic residues" evidence="2">
    <location>
        <begin position="55"/>
        <end position="66"/>
    </location>
</feature>
<accession>A0A2J6PIR0</accession>
<dbReference type="STRING" id="1745343.A0A2J6PIR0"/>
<feature type="coiled-coil region" evidence="1">
    <location>
        <begin position="369"/>
        <end position="396"/>
    </location>
</feature>
<feature type="region of interest" description="Disordered" evidence="2">
    <location>
        <begin position="240"/>
        <end position="296"/>
    </location>
</feature>
<evidence type="ECO:0000256" key="1">
    <source>
        <dbReference type="SAM" id="Coils"/>
    </source>
</evidence>
<feature type="compositionally biased region" description="Polar residues" evidence="2">
    <location>
        <begin position="1"/>
        <end position="14"/>
    </location>
</feature>
<organism evidence="3 4">
    <name type="scientific">Hyaloscypha hepaticicola</name>
    <dbReference type="NCBI Taxonomy" id="2082293"/>
    <lineage>
        <taxon>Eukaryota</taxon>
        <taxon>Fungi</taxon>
        <taxon>Dikarya</taxon>
        <taxon>Ascomycota</taxon>
        <taxon>Pezizomycotina</taxon>
        <taxon>Leotiomycetes</taxon>
        <taxon>Helotiales</taxon>
        <taxon>Hyaloscyphaceae</taxon>
        <taxon>Hyaloscypha</taxon>
    </lineage>
</organism>
<proteinExistence type="predicted"/>
<keyword evidence="4" id="KW-1185">Reference proteome</keyword>
<protein>
    <recommendedName>
        <fullName evidence="5">Nuclear RNA binding protein</fullName>
    </recommendedName>
</protein>
<feature type="region of interest" description="Disordered" evidence="2">
    <location>
        <begin position="1"/>
        <end position="185"/>
    </location>
</feature>